<comment type="caution">
    <text evidence="2">The sequence shown here is derived from an EMBL/GenBank/DDBJ whole genome shotgun (WGS) entry which is preliminary data.</text>
</comment>
<dbReference type="InterPro" id="IPR011453">
    <property type="entry name" value="DUF1559"/>
</dbReference>
<dbReference type="Pfam" id="PF07596">
    <property type="entry name" value="SBP_bac_10"/>
    <property type="match status" value="1"/>
</dbReference>
<dbReference type="InterPro" id="IPR027558">
    <property type="entry name" value="Pre_pil_HX9DG_C"/>
</dbReference>
<dbReference type="NCBIfam" id="TIGR04294">
    <property type="entry name" value="pre_pil_HX9DG"/>
    <property type="match status" value="1"/>
</dbReference>
<evidence type="ECO:0000313" key="3">
    <source>
        <dbReference type="Proteomes" id="UP000542342"/>
    </source>
</evidence>
<dbReference type="AlphaFoldDB" id="A0A7V8VH09"/>
<accession>A0A7V8VH09</accession>
<name>A0A7V8VH09_9BACT</name>
<feature type="domain" description="DUF1559" evidence="1">
    <location>
        <begin position="1"/>
        <end position="244"/>
    </location>
</feature>
<dbReference type="PANTHER" id="PTHR30093">
    <property type="entry name" value="GENERAL SECRETION PATHWAY PROTEIN G"/>
    <property type="match status" value="1"/>
</dbReference>
<sequence length="272" mass="28920">LAIHNHNDSTGFLPSGGQHWSMAPTYGIPVVGVAPNLSAPAAPPAGVTEQRAGWLFQLLPFVEQQNIYNGGGQPTIGGQMSQARAAIIKTYFCPSRRAPTAWTQATSWYEPTTGYPFCGTHGQTDYAGCIGPNNADWGAIVRTFNHSTNNIPGTRRRQPIRLQDLVDGLSQTLVAGDKKAIRGISGFRGDDNEGYSSGWDHDVLRRTDLAPMPDDGTDGGGRFGGLHPGGFNALLGDGSVRFINFNVSCCGVGTTFYGLGHRADGGVLGNDW</sequence>
<proteinExistence type="predicted"/>
<keyword evidence="3" id="KW-1185">Reference proteome</keyword>
<reference evidence="2 3" key="1">
    <citation type="submission" date="2020-07" db="EMBL/GenBank/DDBJ databases">
        <title>Thermogemmata thermophila gen. nov., sp. nov., a novel moderate thermophilic planctomycete from a Kamchatka hot spring.</title>
        <authorList>
            <person name="Elcheninov A.G."/>
            <person name="Podosokorskaya O.A."/>
            <person name="Kovaleva O.L."/>
            <person name="Novikov A."/>
            <person name="Bonch-Osmolovskaya E.A."/>
            <person name="Toshchakov S.V."/>
            <person name="Kublanov I.V."/>
        </authorList>
    </citation>
    <scope>NUCLEOTIDE SEQUENCE [LARGE SCALE GENOMIC DNA]</scope>
    <source>
        <strain evidence="2 3">2918</strain>
    </source>
</reference>
<organism evidence="2 3">
    <name type="scientific">Thermogemmata fonticola</name>
    <dbReference type="NCBI Taxonomy" id="2755323"/>
    <lineage>
        <taxon>Bacteria</taxon>
        <taxon>Pseudomonadati</taxon>
        <taxon>Planctomycetota</taxon>
        <taxon>Planctomycetia</taxon>
        <taxon>Gemmatales</taxon>
        <taxon>Gemmataceae</taxon>
        <taxon>Thermogemmata</taxon>
    </lineage>
</organism>
<protein>
    <submittedName>
        <fullName evidence="2">DUF1559 domain-containing protein</fullName>
    </submittedName>
</protein>
<dbReference type="EMBL" id="JACEFB010000022">
    <property type="protein sequence ID" value="MBA2227893.1"/>
    <property type="molecule type" value="Genomic_DNA"/>
</dbReference>
<dbReference type="RefSeq" id="WP_194539757.1">
    <property type="nucleotide sequence ID" value="NZ_JACEFB010000022.1"/>
</dbReference>
<evidence type="ECO:0000313" key="2">
    <source>
        <dbReference type="EMBL" id="MBA2227893.1"/>
    </source>
</evidence>
<feature type="non-terminal residue" evidence="2">
    <location>
        <position position="1"/>
    </location>
</feature>
<evidence type="ECO:0000259" key="1">
    <source>
        <dbReference type="Pfam" id="PF07596"/>
    </source>
</evidence>
<gene>
    <name evidence="2" type="ORF">H0921_17170</name>
</gene>
<dbReference type="PANTHER" id="PTHR30093:SF2">
    <property type="entry name" value="TYPE II SECRETION SYSTEM PROTEIN H"/>
    <property type="match status" value="1"/>
</dbReference>
<dbReference type="Proteomes" id="UP000542342">
    <property type="component" value="Unassembled WGS sequence"/>
</dbReference>